<sequence>MTPQLNEDIMADIKKEAIEHLRPYLCEKLIAERHFDYLRSKMILNKDDAEEIMCQTTSRKKAGEMLDRLAKNPKGLDELIESIRQQRTQDFLIEKITDEVLRVKNSWIDSYKGCFLDASLTTCNGLSTTDEKLVSPQMESTVLFHPEGEPSLPNYFSTSLTLRSQSTLEMKSKNSRQSSNFSNKFPKPGELGAPPLPTVPPAEPEELCACSAMDNQFLSLRSSSPFHS</sequence>
<evidence type="ECO:0000256" key="1">
    <source>
        <dbReference type="SAM" id="MobiDB-lite"/>
    </source>
</evidence>
<gene>
    <name evidence="3" type="ORF">RIMI_LOCUS14484449</name>
</gene>
<dbReference type="PROSITE" id="PS50209">
    <property type="entry name" value="CARD"/>
    <property type="match status" value="1"/>
</dbReference>
<dbReference type="Proteomes" id="UP001176940">
    <property type="component" value="Unassembled WGS sequence"/>
</dbReference>
<reference evidence="3" key="1">
    <citation type="submission" date="2023-07" db="EMBL/GenBank/DDBJ databases">
        <authorList>
            <person name="Stuckert A."/>
        </authorList>
    </citation>
    <scope>NUCLEOTIDE SEQUENCE</scope>
</reference>
<comment type="caution">
    <text evidence="3">The sequence shown here is derived from an EMBL/GenBank/DDBJ whole genome shotgun (WGS) entry which is preliminary data.</text>
</comment>
<dbReference type="InterPro" id="IPR001315">
    <property type="entry name" value="CARD"/>
</dbReference>
<evidence type="ECO:0000313" key="3">
    <source>
        <dbReference type="EMBL" id="CAJ0953915.1"/>
    </source>
</evidence>
<protein>
    <recommendedName>
        <fullName evidence="2">CARD domain-containing protein</fullName>
    </recommendedName>
</protein>
<dbReference type="SUPFAM" id="SSF47986">
    <property type="entry name" value="DEATH domain"/>
    <property type="match status" value="1"/>
</dbReference>
<dbReference type="CDD" id="cd08810">
    <property type="entry name" value="CARD_BCL10"/>
    <property type="match status" value="1"/>
</dbReference>
<keyword evidence="4" id="KW-1185">Reference proteome</keyword>
<dbReference type="InterPro" id="IPR033238">
    <property type="entry name" value="BCL10/E10"/>
</dbReference>
<dbReference type="EMBL" id="CAUEEQ010037433">
    <property type="protein sequence ID" value="CAJ0953915.1"/>
    <property type="molecule type" value="Genomic_DNA"/>
</dbReference>
<accession>A0ABN9M4V5</accession>
<feature type="domain" description="CARD" evidence="2">
    <location>
        <begin position="10"/>
        <end position="85"/>
    </location>
</feature>
<dbReference type="InterPro" id="IPR042143">
    <property type="entry name" value="CARD_BCL10"/>
</dbReference>
<organism evidence="3 4">
    <name type="scientific">Ranitomeya imitator</name>
    <name type="common">mimic poison frog</name>
    <dbReference type="NCBI Taxonomy" id="111125"/>
    <lineage>
        <taxon>Eukaryota</taxon>
        <taxon>Metazoa</taxon>
        <taxon>Chordata</taxon>
        <taxon>Craniata</taxon>
        <taxon>Vertebrata</taxon>
        <taxon>Euteleostomi</taxon>
        <taxon>Amphibia</taxon>
        <taxon>Batrachia</taxon>
        <taxon>Anura</taxon>
        <taxon>Neobatrachia</taxon>
        <taxon>Hyloidea</taxon>
        <taxon>Dendrobatidae</taxon>
        <taxon>Dendrobatinae</taxon>
        <taxon>Ranitomeya</taxon>
    </lineage>
</organism>
<proteinExistence type="predicted"/>
<dbReference type="InterPro" id="IPR011029">
    <property type="entry name" value="DEATH-like_dom_sf"/>
</dbReference>
<dbReference type="Pfam" id="PF00619">
    <property type="entry name" value="CARD"/>
    <property type="match status" value="1"/>
</dbReference>
<evidence type="ECO:0000313" key="4">
    <source>
        <dbReference type="Proteomes" id="UP001176940"/>
    </source>
</evidence>
<feature type="region of interest" description="Disordered" evidence="1">
    <location>
        <begin position="167"/>
        <end position="203"/>
    </location>
</feature>
<dbReference type="Gene3D" id="1.10.533.10">
    <property type="entry name" value="Death Domain, Fas"/>
    <property type="match status" value="1"/>
</dbReference>
<dbReference type="PANTHER" id="PTHR34920">
    <property type="entry name" value="B-CELL LYMPHOMA/LEUKEMIA 10"/>
    <property type="match status" value="1"/>
</dbReference>
<name>A0ABN9M4V5_9NEOB</name>
<evidence type="ECO:0000259" key="2">
    <source>
        <dbReference type="PROSITE" id="PS50209"/>
    </source>
</evidence>
<dbReference type="PANTHER" id="PTHR34920:SF1">
    <property type="entry name" value="B-CELL LYMPHOMA_LEUKEMIA 10"/>
    <property type="match status" value="1"/>
</dbReference>